<dbReference type="Pfam" id="PF04397">
    <property type="entry name" value="LytTR"/>
    <property type="match status" value="1"/>
</dbReference>
<dbReference type="Gene3D" id="2.40.50.1020">
    <property type="entry name" value="LytTr DNA-binding domain"/>
    <property type="match status" value="1"/>
</dbReference>
<feature type="domain" description="HTH LytTR-type" evidence="1">
    <location>
        <begin position="13"/>
        <end position="116"/>
    </location>
</feature>
<dbReference type="InterPro" id="IPR007492">
    <property type="entry name" value="LytTR_DNA-bd_dom"/>
</dbReference>
<comment type="caution">
    <text evidence="2">The sequence shown here is derived from an EMBL/GenBank/DDBJ whole genome shotgun (WGS) entry which is preliminary data.</text>
</comment>
<name>A0A316EGP3_9BACT</name>
<dbReference type="PROSITE" id="PS50930">
    <property type="entry name" value="HTH_LYTTR"/>
    <property type="match status" value="1"/>
</dbReference>
<dbReference type="OrthoDB" id="1116942at2"/>
<dbReference type="AlphaFoldDB" id="A0A316EGP3"/>
<evidence type="ECO:0000259" key="1">
    <source>
        <dbReference type="PROSITE" id="PS50930"/>
    </source>
</evidence>
<dbReference type="GO" id="GO:0000156">
    <property type="term" value="F:phosphorelay response regulator activity"/>
    <property type="evidence" value="ECO:0007669"/>
    <property type="project" value="InterPro"/>
</dbReference>
<reference evidence="2 3" key="1">
    <citation type="submission" date="2018-05" db="EMBL/GenBank/DDBJ databases">
        <title>Genomic Encyclopedia of Archaeal and Bacterial Type Strains, Phase II (KMG-II): from individual species to whole genera.</title>
        <authorList>
            <person name="Goeker M."/>
        </authorList>
    </citation>
    <scope>NUCLEOTIDE SEQUENCE [LARGE SCALE GENOMIC DNA]</scope>
    <source>
        <strain evidence="2 3">DSM 22214</strain>
    </source>
</reference>
<dbReference type="GO" id="GO:0003677">
    <property type="term" value="F:DNA binding"/>
    <property type="evidence" value="ECO:0007669"/>
    <property type="project" value="InterPro"/>
</dbReference>
<keyword evidence="3" id="KW-1185">Reference proteome</keyword>
<dbReference type="Proteomes" id="UP000245489">
    <property type="component" value="Unassembled WGS sequence"/>
</dbReference>
<accession>A0A316EGP3</accession>
<dbReference type="EMBL" id="QGGO01000005">
    <property type="protein sequence ID" value="PWK27907.1"/>
    <property type="molecule type" value="Genomic_DNA"/>
</dbReference>
<gene>
    <name evidence="2" type="ORF">LV89_01314</name>
</gene>
<dbReference type="PANTHER" id="PTHR37299:SF1">
    <property type="entry name" value="STAGE 0 SPORULATION PROTEIN A HOMOLOG"/>
    <property type="match status" value="1"/>
</dbReference>
<protein>
    <submittedName>
        <fullName evidence="2">Two-component system LytT family response regulator</fullName>
    </submittedName>
</protein>
<evidence type="ECO:0000313" key="2">
    <source>
        <dbReference type="EMBL" id="PWK27907.1"/>
    </source>
</evidence>
<organism evidence="2 3">
    <name type="scientific">Arcicella aurantiaca</name>
    <dbReference type="NCBI Taxonomy" id="591202"/>
    <lineage>
        <taxon>Bacteria</taxon>
        <taxon>Pseudomonadati</taxon>
        <taxon>Bacteroidota</taxon>
        <taxon>Cytophagia</taxon>
        <taxon>Cytophagales</taxon>
        <taxon>Flectobacillaceae</taxon>
        <taxon>Arcicella</taxon>
    </lineage>
</organism>
<evidence type="ECO:0000313" key="3">
    <source>
        <dbReference type="Proteomes" id="UP000245489"/>
    </source>
</evidence>
<proteinExistence type="predicted"/>
<dbReference type="RefSeq" id="WP_109742072.1">
    <property type="nucleotide sequence ID" value="NZ_QGGO01000005.1"/>
</dbReference>
<sequence length="120" mass="14156">MSNLIFHHGKEHLVVDYKRKIVLLVEKIIMLEGLANYTVFHLDGGRKRLFSHTLMTYQNDLAQHGFLRVHRSFIINPNYIHDFKMDDKELLMENNLVANVSRRIGNQQNVKKMLSKFCSE</sequence>
<dbReference type="SMART" id="SM00850">
    <property type="entry name" value="LytTR"/>
    <property type="match status" value="1"/>
</dbReference>
<dbReference type="InterPro" id="IPR046947">
    <property type="entry name" value="LytR-like"/>
</dbReference>
<dbReference type="PANTHER" id="PTHR37299">
    <property type="entry name" value="TRANSCRIPTIONAL REGULATOR-RELATED"/>
    <property type="match status" value="1"/>
</dbReference>